<evidence type="ECO:0000313" key="1">
    <source>
        <dbReference type="EMBL" id="CAC5417304.1"/>
    </source>
</evidence>
<dbReference type="EMBL" id="CACVKT020008734">
    <property type="protein sequence ID" value="CAC5417304.1"/>
    <property type="molecule type" value="Genomic_DNA"/>
</dbReference>
<gene>
    <name evidence="1" type="ORF">MCOR_49823</name>
</gene>
<sequence length="190" mass="22013">MLSSKEIKFSWKKKISCSPKLANAVSKSKKAFYFRKKAGSPPSKDNIYNIHRLGSKRTVRSIQRQQSVDKRNQLHEEIMRASDRDEDLFFRLIKTQRSSSSQFTHTLQTADKEASTPDDMNDLFKEHFANLAKTKVNRLFNEEHDNLVNLDAETIVKLCENEEITVQPVTSNEISKLPRHNRLSTYCSHV</sequence>
<keyword evidence="2" id="KW-1185">Reference proteome</keyword>
<evidence type="ECO:0000313" key="2">
    <source>
        <dbReference type="Proteomes" id="UP000507470"/>
    </source>
</evidence>
<accession>A0A6J8E9A6</accession>
<dbReference type="OrthoDB" id="6181747at2759"/>
<proteinExistence type="predicted"/>
<name>A0A6J8E9A6_MYTCO</name>
<organism evidence="1 2">
    <name type="scientific">Mytilus coruscus</name>
    <name type="common">Sea mussel</name>
    <dbReference type="NCBI Taxonomy" id="42192"/>
    <lineage>
        <taxon>Eukaryota</taxon>
        <taxon>Metazoa</taxon>
        <taxon>Spiralia</taxon>
        <taxon>Lophotrochozoa</taxon>
        <taxon>Mollusca</taxon>
        <taxon>Bivalvia</taxon>
        <taxon>Autobranchia</taxon>
        <taxon>Pteriomorphia</taxon>
        <taxon>Mytilida</taxon>
        <taxon>Mytiloidea</taxon>
        <taxon>Mytilidae</taxon>
        <taxon>Mytilinae</taxon>
        <taxon>Mytilus</taxon>
    </lineage>
</organism>
<reference evidence="1 2" key="1">
    <citation type="submission" date="2020-06" db="EMBL/GenBank/DDBJ databases">
        <authorList>
            <person name="Li R."/>
            <person name="Bekaert M."/>
        </authorList>
    </citation>
    <scope>NUCLEOTIDE SEQUENCE [LARGE SCALE GENOMIC DNA]</scope>
    <source>
        <strain evidence="2">wild</strain>
    </source>
</reference>
<dbReference type="Proteomes" id="UP000507470">
    <property type="component" value="Unassembled WGS sequence"/>
</dbReference>
<dbReference type="AlphaFoldDB" id="A0A6J8E9A6"/>
<protein>
    <submittedName>
        <fullName evidence="1">Uncharacterized protein</fullName>
    </submittedName>
</protein>